<dbReference type="RefSeq" id="WP_091283932.1">
    <property type="nucleotide sequence ID" value="NZ_FMCW01000026.1"/>
</dbReference>
<reference evidence="1 2" key="1">
    <citation type="submission" date="2016-06" db="EMBL/GenBank/DDBJ databases">
        <authorList>
            <person name="Kjaerup R.B."/>
            <person name="Dalgaard T.S."/>
            <person name="Juul-Madsen H.R."/>
        </authorList>
    </citation>
    <scope>NUCLEOTIDE SEQUENCE [LARGE SCALE GENOMIC DNA]</scope>
    <source>
        <strain evidence="1 2">DSM 45626</strain>
    </source>
</reference>
<name>A0A1C4XJW7_9ACTN</name>
<accession>A0A1C4XJW7</accession>
<proteinExistence type="predicted"/>
<dbReference type="AlphaFoldDB" id="A0A1C4XJW7"/>
<evidence type="ECO:0000313" key="2">
    <source>
        <dbReference type="Proteomes" id="UP000199375"/>
    </source>
</evidence>
<sequence length="249" mass="25898">MRLRIIRRRRAALLAAACVAVLATVAVVADRWVARTAAQRLSDRLACAAGLDRSPTVDLGGFPVLPGVLTGELGKVSVRAADVTRGEVRAAEVDAELSQVRLPGEQPARVGALDLRIRVGFDALPGTVGERPVQYRGVGGLLAVETTAPMAGQQLPVTVLARPAIDAGRLTVTPTEIEVLGMRRPAGAKLVERLTGGRDLSRPLPALPAGLSWQGVDVADDGLRLRLTGHDLTLPGGGDGRRAGTCGGN</sequence>
<organism evidence="1 2">
    <name type="scientific">Micromonospora haikouensis</name>
    <dbReference type="NCBI Taxonomy" id="686309"/>
    <lineage>
        <taxon>Bacteria</taxon>
        <taxon>Bacillati</taxon>
        <taxon>Actinomycetota</taxon>
        <taxon>Actinomycetes</taxon>
        <taxon>Micromonosporales</taxon>
        <taxon>Micromonosporaceae</taxon>
        <taxon>Micromonospora</taxon>
    </lineage>
</organism>
<dbReference type="Pfam" id="PF11209">
    <property type="entry name" value="LmeA"/>
    <property type="match status" value="1"/>
</dbReference>
<dbReference type="EMBL" id="FMCW01000026">
    <property type="protein sequence ID" value="SCF08713.1"/>
    <property type="molecule type" value="Genomic_DNA"/>
</dbReference>
<evidence type="ECO:0000313" key="1">
    <source>
        <dbReference type="EMBL" id="SCF08713.1"/>
    </source>
</evidence>
<protein>
    <recommendedName>
        <fullName evidence="3">DUF2993 domain-containing protein</fullName>
    </recommendedName>
</protein>
<gene>
    <name evidence="1" type="ORF">GA0070558_12676</name>
</gene>
<dbReference type="Proteomes" id="UP000199375">
    <property type="component" value="Unassembled WGS sequence"/>
</dbReference>
<evidence type="ECO:0008006" key="3">
    <source>
        <dbReference type="Google" id="ProtNLM"/>
    </source>
</evidence>
<dbReference type="InterPro" id="IPR021373">
    <property type="entry name" value="DUF2993"/>
</dbReference>